<keyword evidence="2 7" id="KW-0489">Methyltransferase</keyword>
<feature type="domain" description="DNA methylase N-4/N-6" evidence="10">
    <location>
        <begin position="90"/>
        <end position="147"/>
    </location>
</feature>
<evidence type="ECO:0000256" key="9">
    <source>
        <dbReference type="RuleBase" id="RU000417"/>
    </source>
</evidence>
<dbReference type="NCBIfam" id="TIGR00675">
    <property type="entry name" value="dcm"/>
    <property type="match status" value="1"/>
</dbReference>
<dbReference type="Gene3D" id="1.10.1660.10">
    <property type="match status" value="1"/>
</dbReference>
<protein>
    <recommendedName>
        <fullName evidence="9">Cytosine-specific methyltransferase</fullName>
        <ecNumber evidence="9">2.1.1.37</ecNumber>
    </recommendedName>
</protein>
<organism evidence="12 13">
    <name type="scientific">Aestuariibaculum lutulentum</name>
    <dbReference type="NCBI Taxonomy" id="2920935"/>
    <lineage>
        <taxon>Bacteria</taxon>
        <taxon>Pseudomonadati</taxon>
        <taxon>Bacteroidota</taxon>
        <taxon>Flavobacteriia</taxon>
        <taxon>Flavobacteriales</taxon>
        <taxon>Flavobacteriaceae</taxon>
    </lineage>
</organism>
<reference evidence="12" key="1">
    <citation type="submission" date="2022-02" db="EMBL/GenBank/DDBJ databases">
        <title>Aestuariibaculum sp., a marine bacterium isolated from sediment in Guangxi.</title>
        <authorList>
            <person name="Ying J."/>
        </authorList>
    </citation>
    <scope>NUCLEOTIDE SEQUENCE</scope>
    <source>
        <strain evidence="12">L182</strain>
    </source>
</reference>
<dbReference type="Pfam" id="PF01555">
    <property type="entry name" value="N6_N4_Mtase"/>
    <property type="match status" value="1"/>
</dbReference>
<evidence type="ECO:0000256" key="5">
    <source>
        <dbReference type="ARBA" id="ARBA00022747"/>
    </source>
</evidence>
<dbReference type="PRINTS" id="PR00105">
    <property type="entry name" value="C5METTRFRASE"/>
</dbReference>
<dbReference type="InterPro" id="IPR050390">
    <property type="entry name" value="C5-Methyltransferase"/>
</dbReference>
<dbReference type="EC" id="2.1.1.37" evidence="9"/>
<dbReference type="Gene3D" id="3.40.50.150">
    <property type="entry name" value="Vaccinia Virus protein VP39"/>
    <property type="match status" value="3"/>
</dbReference>
<dbReference type="PANTHER" id="PTHR10629:SF52">
    <property type="entry name" value="DNA (CYTOSINE-5)-METHYLTRANSFERASE 1"/>
    <property type="match status" value="1"/>
</dbReference>
<dbReference type="PROSITE" id="PS00092">
    <property type="entry name" value="N6_MTASE"/>
    <property type="match status" value="1"/>
</dbReference>
<dbReference type="EMBL" id="JAKVQD010000001">
    <property type="protein sequence ID" value="MCH4551977.1"/>
    <property type="molecule type" value="Genomic_DNA"/>
</dbReference>
<dbReference type="GO" id="GO:0003886">
    <property type="term" value="F:DNA (cytosine-5-)-methyltransferase activity"/>
    <property type="evidence" value="ECO:0007669"/>
    <property type="project" value="UniProtKB-EC"/>
</dbReference>
<dbReference type="SUPFAM" id="SSF46955">
    <property type="entry name" value="Putative DNA-binding domain"/>
    <property type="match status" value="1"/>
</dbReference>
<dbReference type="InterPro" id="IPR018117">
    <property type="entry name" value="C5_DNA_meth_AS"/>
</dbReference>
<evidence type="ECO:0000256" key="6">
    <source>
        <dbReference type="ARBA" id="ARBA00047422"/>
    </source>
</evidence>
<accession>A0ABS9RGD4</accession>
<keyword evidence="4 7" id="KW-0949">S-adenosyl-L-methionine</keyword>
<dbReference type="InterPro" id="IPR029063">
    <property type="entry name" value="SAM-dependent_MTases_sf"/>
</dbReference>
<dbReference type="InterPro" id="IPR002941">
    <property type="entry name" value="DNA_methylase_N4/N6"/>
</dbReference>
<evidence type="ECO:0000256" key="3">
    <source>
        <dbReference type="ARBA" id="ARBA00022679"/>
    </source>
</evidence>
<comment type="catalytic activity">
    <reaction evidence="6 9">
        <text>a 2'-deoxycytidine in DNA + S-adenosyl-L-methionine = a 5-methyl-2'-deoxycytidine in DNA + S-adenosyl-L-homocysteine + H(+)</text>
        <dbReference type="Rhea" id="RHEA:13681"/>
        <dbReference type="Rhea" id="RHEA-COMP:11369"/>
        <dbReference type="Rhea" id="RHEA-COMP:11370"/>
        <dbReference type="ChEBI" id="CHEBI:15378"/>
        <dbReference type="ChEBI" id="CHEBI:57856"/>
        <dbReference type="ChEBI" id="CHEBI:59789"/>
        <dbReference type="ChEBI" id="CHEBI:85452"/>
        <dbReference type="ChEBI" id="CHEBI:85454"/>
        <dbReference type="EC" id="2.1.1.37"/>
    </reaction>
</comment>
<keyword evidence="13" id="KW-1185">Reference proteome</keyword>
<dbReference type="RefSeq" id="WP_240572298.1">
    <property type="nucleotide sequence ID" value="NZ_CP136709.1"/>
</dbReference>
<keyword evidence="3 7" id="KW-0808">Transferase</keyword>
<evidence type="ECO:0000313" key="12">
    <source>
        <dbReference type="EMBL" id="MCH4551977.1"/>
    </source>
</evidence>
<dbReference type="CDD" id="cd00315">
    <property type="entry name" value="Cyt_C5_DNA_methylase"/>
    <property type="match status" value="1"/>
</dbReference>
<comment type="similarity">
    <text evidence="1">Belongs to the N(4)/N(6)-methyltransferase family.</text>
</comment>
<dbReference type="Proteomes" id="UP001156141">
    <property type="component" value="Unassembled WGS sequence"/>
</dbReference>
<evidence type="ECO:0000256" key="2">
    <source>
        <dbReference type="ARBA" id="ARBA00022603"/>
    </source>
</evidence>
<evidence type="ECO:0000256" key="8">
    <source>
        <dbReference type="RuleBase" id="RU000416"/>
    </source>
</evidence>
<proteinExistence type="inferred from homology"/>
<dbReference type="PANTHER" id="PTHR10629">
    <property type="entry name" value="CYTOSINE-SPECIFIC METHYLTRANSFERASE"/>
    <property type="match status" value="1"/>
</dbReference>
<name>A0ABS9RGD4_9FLAO</name>
<dbReference type="Pfam" id="PF00145">
    <property type="entry name" value="DNA_methylase"/>
    <property type="match status" value="1"/>
</dbReference>
<dbReference type="Gene3D" id="3.90.120.10">
    <property type="entry name" value="DNA Methylase, subunit A, domain 2"/>
    <property type="match status" value="1"/>
</dbReference>
<evidence type="ECO:0000259" key="11">
    <source>
        <dbReference type="Pfam" id="PF12728"/>
    </source>
</evidence>
<evidence type="ECO:0000256" key="1">
    <source>
        <dbReference type="ARBA" id="ARBA00006594"/>
    </source>
</evidence>
<comment type="similarity">
    <text evidence="7 8">Belongs to the class I-like SAM-binding methyltransferase superfamily. C5-methyltransferase family.</text>
</comment>
<gene>
    <name evidence="12" type="primary">dcm</name>
    <name evidence="12" type="ORF">MKW35_05045</name>
</gene>
<dbReference type="NCBIfam" id="TIGR01764">
    <property type="entry name" value="excise"/>
    <property type="match status" value="1"/>
</dbReference>
<dbReference type="InterPro" id="IPR010093">
    <property type="entry name" value="SinI_DNA-bd"/>
</dbReference>
<sequence>MKKNQLTTKEAAEVLSVSESTVKRYADSGLIEYIRIGNSGHRRYLKESIDNYIIDQKNNASEIHVATINNGKPKLGNLKAHSHPKHYLMHKYWGRKAHNIVRQYIEYFTSENQVVLDPFMGSGVTVIESLKTKRRVIGVDLNPMSISIVRNSISSIDLEEFQNNYNKIFSKVVNLYGNLYESPCPVCNKVSKINCSVWEFEELLTLKGECEIHGKFVKKATGYDLKIFQKSEKLLDELSKTKKNLIPTDKIPQYVKRNNKETIDELFSKRALLILAEIKYEINKLKNKDIRELFDFIFTSMLANCSSMLPGDPEKGIYKSGWVISKFWVPNIHAERNVIDCFELRFNAIKKGKKELKNIGGENAEILNLDSRNTTISSESVDYIFTDPPYGESIAYFSLSHLWNTWLKNKPKFEDEIIIDNFREKDYEDYSKRIGEAFKEMYRVLKPESYLSFTFHNRDLNVWKAIIDACTNAGFKFESAILQEQAVSSGTQGINKNNTLTGDFVYTYKKSNCNKPVLSKPCEDGEVFIVNSVQDFLIQNGAVTSSQLYEFIIPEIINNYAVLDKKGKVINLEKLLLSHFDYKMINNSYKWDRKEFTKDKKENKFSVLDLFAGAGGLSNGFEKAGFDIVAAVEYDKRIEKTYLYNHPNTKLIVDDIRNVSGSEKDKRSEISIENIFKQKSAECDVIIGGPPCQGFSMAGNRIRKDFKFFNDKRNYLFLEYYRMVKDLNPKFFVIENVPGILNYNNGSVKREIIEKFEALGYNVTSKVLSANEFGVPQLRKRAFFIGNRLGLNSEELFPEPQKNPKKFISAWEAIGDLPELEPGEGNEKISTKNYKERFSNYQINMRSSNGYIFNHVSSKPTPKTIEILKLIKEGQGIKDLPREYHTKSIHSGAYGRIDRTKPSYTITTRINTPSVGRITHPLKNRTITPREAARIQSFDDSYRFFGNITSLGIQIGNAVPPLLAKAIAEKLKKYLE</sequence>
<comment type="caution">
    <text evidence="12">The sequence shown here is derived from an EMBL/GenBank/DDBJ whole genome shotgun (WGS) entry which is preliminary data.</text>
</comment>
<evidence type="ECO:0000256" key="4">
    <source>
        <dbReference type="ARBA" id="ARBA00022691"/>
    </source>
</evidence>
<evidence type="ECO:0000256" key="7">
    <source>
        <dbReference type="PROSITE-ProRule" id="PRU01016"/>
    </source>
</evidence>
<dbReference type="InterPro" id="IPR002052">
    <property type="entry name" value="DNA_methylase_N6_adenine_CS"/>
</dbReference>
<evidence type="ECO:0000313" key="13">
    <source>
        <dbReference type="Proteomes" id="UP001156141"/>
    </source>
</evidence>
<dbReference type="GO" id="GO:0032259">
    <property type="term" value="P:methylation"/>
    <property type="evidence" value="ECO:0007669"/>
    <property type="project" value="UniProtKB-KW"/>
</dbReference>
<dbReference type="InterPro" id="IPR009061">
    <property type="entry name" value="DNA-bd_dom_put_sf"/>
</dbReference>
<dbReference type="PROSITE" id="PS51679">
    <property type="entry name" value="SAM_MT_C5"/>
    <property type="match status" value="1"/>
</dbReference>
<evidence type="ECO:0000259" key="10">
    <source>
        <dbReference type="Pfam" id="PF01555"/>
    </source>
</evidence>
<feature type="domain" description="Helix-turn-helix" evidence="11">
    <location>
        <begin position="6"/>
        <end position="53"/>
    </location>
</feature>
<dbReference type="SUPFAM" id="SSF53335">
    <property type="entry name" value="S-adenosyl-L-methionine-dependent methyltransferases"/>
    <property type="match status" value="3"/>
</dbReference>
<dbReference type="PROSITE" id="PS00094">
    <property type="entry name" value="C5_MTASE_1"/>
    <property type="match status" value="1"/>
</dbReference>
<dbReference type="InterPro" id="IPR041657">
    <property type="entry name" value="HTH_17"/>
</dbReference>
<dbReference type="Pfam" id="PF12728">
    <property type="entry name" value="HTH_17"/>
    <property type="match status" value="1"/>
</dbReference>
<keyword evidence="5" id="KW-0680">Restriction system</keyword>
<feature type="active site" evidence="7">
    <location>
        <position position="692"/>
    </location>
</feature>
<dbReference type="InterPro" id="IPR001525">
    <property type="entry name" value="C5_MeTfrase"/>
</dbReference>